<reference evidence="1 2" key="1">
    <citation type="submission" date="2020-08" db="EMBL/GenBank/DDBJ databases">
        <title>Genomic Encyclopedia of Type Strains, Phase IV (KMG-V): Genome sequencing to study the core and pangenomes of soil and plant-associated prokaryotes.</title>
        <authorList>
            <person name="Whitman W."/>
        </authorList>
    </citation>
    <scope>NUCLEOTIDE SEQUENCE [LARGE SCALE GENOMIC DNA]</scope>
    <source>
        <strain evidence="1 2">JPY162</strain>
    </source>
</reference>
<proteinExistence type="predicted"/>
<gene>
    <name evidence="1" type="ORF">HDG41_007402</name>
</gene>
<protein>
    <submittedName>
        <fullName evidence="1">Uncharacterized protein</fullName>
    </submittedName>
</protein>
<evidence type="ECO:0000313" key="1">
    <source>
        <dbReference type="EMBL" id="MBB5405306.1"/>
    </source>
</evidence>
<comment type="caution">
    <text evidence="1">The sequence shown here is derived from an EMBL/GenBank/DDBJ whole genome shotgun (WGS) entry which is preliminary data.</text>
</comment>
<name>A0A7W8LE52_9BURK</name>
<evidence type="ECO:0000313" key="2">
    <source>
        <dbReference type="Proteomes" id="UP000592820"/>
    </source>
</evidence>
<dbReference type="Proteomes" id="UP000592820">
    <property type="component" value="Unassembled WGS sequence"/>
</dbReference>
<dbReference type="EMBL" id="JACHDE010000031">
    <property type="protein sequence ID" value="MBB5405306.1"/>
    <property type="molecule type" value="Genomic_DNA"/>
</dbReference>
<sequence length="86" mass="9689">MSAIKHKTLFENLAASQLTERRSGETVYALIVASMTPAADDLAGEMRREIEARHAEADRLRLRAIERAQVDADLAQRRFMLVHPSN</sequence>
<dbReference type="AlphaFoldDB" id="A0A7W8LE52"/>
<organism evidence="1 2">
    <name type="scientific">Paraburkholderia youngii</name>
    <dbReference type="NCBI Taxonomy" id="2782701"/>
    <lineage>
        <taxon>Bacteria</taxon>
        <taxon>Pseudomonadati</taxon>
        <taxon>Pseudomonadota</taxon>
        <taxon>Betaproteobacteria</taxon>
        <taxon>Burkholderiales</taxon>
        <taxon>Burkholderiaceae</taxon>
        <taxon>Paraburkholderia</taxon>
    </lineage>
</organism>
<accession>A0A7W8LE52</accession>
<dbReference type="RefSeq" id="WP_184228772.1">
    <property type="nucleotide sequence ID" value="NZ_JACHDE010000031.1"/>
</dbReference>